<comment type="caution">
    <text evidence="7">The sequence shown here is derived from an EMBL/GenBank/DDBJ whole genome shotgun (WGS) entry which is preliminary data.</text>
</comment>
<dbReference type="AlphaFoldDB" id="A0A0F9M8N4"/>
<dbReference type="GO" id="GO:0046718">
    <property type="term" value="P:symbiont entry into host cell"/>
    <property type="evidence" value="ECO:0007669"/>
    <property type="project" value="UniProtKB-KW"/>
</dbReference>
<protein>
    <recommendedName>
        <fullName evidence="8">Bacteriophage head to tail connecting protein</fullName>
    </recommendedName>
</protein>
<evidence type="ECO:0008006" key="8">
    <source>
        <dbReference type="Google" id="ProtNLM"/>
    </source>
</evidence>
<evidence type="ECO:0000313" key="7">
    <source>
        <dbReference type="EMBL" id="KKM95706.1"/>
    </source>
</evidence>
<keyword evidence="2" id="KW-1162">Viral penetration into host cytoplasm</keyword>
<name>A0A0F9M8N4_9ZZZZ</name>
<comment type="subcellular location">
    <subcellularLocation>
        <location evidence="1">Virion</location>
    </subcellularLocation>
</comment>
<evidence type="ECO:0000256" key="6">
    <source>
        <dbReference type="ARBA" id="ARBA00023296"/>
    </source>
</evidence>
<keyword evidence="6" id="KW-1160">Virus entry into host cell</keyword>
<dbReference type="EMBL" id="LAZR01005971">
    <property type="protein sequence ID" value="KKM95706.1"/>
    <property type="molecule type" value="Genomic_DNA"/>
</dbReference>
<dbReference type="InterPro" id="IPR020991">
    <property type="entry name" value="Connector_podovirus"/>
</dbReference>
<dbReference type="GO" id="GO:0044423">
    <property type="term" value="C:virion component"/>
    <property type="evidence" value="ECO:0007669"/>
    <property type="project" value="UniProtKB-KW"/>
</dbReference>
<evidence type="ECO:0000256" key="4">
    <source>
        <dbReference type="ARBA" id="ARBA00022844"/>
    </source>
</evidence>
<gene>
    <name evidence="7" type="ORF">LCGC14_1185500</name>
</gene>
<evidence type="ECO:0000256" key="1">
    <source>
        <dbReference type="ARBA" id="ARBA00004328"/>
    </source>
</evidence>
<keyword evidence="3" id="KW-1188">Viral release from host cell</keyword>
<reference evidence="7" key="1">
    <citation type="journal article" date="2015" name="Nature">
        <title>Complex archaea that bridge the gap between prokaryotes and eukaryotes.</title>
        <authorList>
            <person name="Spang A."/>
            <person name="Saw J.H."/>
            <person name="Jorgensen S.L."/>
            <person name="Zaremba-Niedzwiedzka K."/>
            <person name="Martijn J."/>
            <person name="Lind A.E."/>
            <person name="van Eijk R."/>
            <person name="Schleper C."/>
            <person name="Guy L."/>
            <person name="Ettema T.J."/>
        </authorList>
    </citation>
    <scope>NUCLEOTIDE SEQUENCE</scope>
</reference>
<keyword evidence="4" id="KW-0946">Virion</keyword>
<proteinExistence type="predicted"/>
<evidence type="ECO:0000256" key="2">
    <source>
        <dbReference type="ARBA" id="ARBA00022595"/>
    </source>
</evidence>
<evidence type="ECO:0000256" key="3">
    <source>
        <dbReference type="ARBA" id="ARBA00022612"/>
    </source>
</evidence>
<evidence type="ECO:0000256" key="5">
    <source>
        <dbReference type="ARBA" id="ARBA00023219"/>
    </source>
</evidence>
<sequence length="538" mass="60433">MAKKAINIDEVLERYGAARTRKSRTDNERREAGKYAWPAAQDQVRNALSTDENIKTINKYDDTAVRSAYRMTSGIFTYLMPAGSFWHGFKAQDYELNQQPEYQKWMSIAATQTHAELMRSNFQREMFLTIRSMIVFGTGVISVEMIDGDIVFKAHHIGFMFFDDNNRGEIDTVYRQIFYTVRQAAQQFGIKNLSKSAAKEFKAGKLSEKHEYVHVCAPNKDFDGRMGSGKVKSFYICIQDKEIVKKDPDFKHLPYLVARFARTPGGIMGYGPAMEYIDDIRMLNRMAASYIESAEIANNPPMMMEDDGVVGQPVTGPHGTIYVRSGAQYPQPYVSGINVQSNAEVIIQMRDIVRMAFFNDLFEPMGQHRNMTATEVDARIEELIVIVTPAVVSLANEIFSPMLTRILDLLIKTPKKGKRIPQPPASFDYDVVYQGRLALAMSNVQANAQEVVLAKFVPYQEITPVLENVNMDKTFRTAWIAGGAPAENLTDFDEMMEARAEKQQLDEAAVQAQIGADASKAYKNVSGVPDEGSLAVAL</sequence>
<dbReference type="Pfam" id="PF12236">
    <property type="entry name" value="Head-tail_con"/>
    <property type="match status" value="1"/>
</dbReference>
<organism evidence="7">
    <name type="scientific">marine sediment metagenome</name>
    <dbReference type="NCBI Taxonomy" id="412755"/>
    <lineage>
        <taxon>unclassified sequences</taxon>
        <taxon>metagenomes</taxon>
        <taxon>ecological metagenomes</taxon>
    </lineage>
</organism>
<accession>A0A0F9M8N4</accession>
<keyword evidence="5" id="KW-0231">Viral genome packaging</keyword>